<dbReference type="AlphaFoldDB" id="B1ZSE5"/>
<evidence type="ECO:0000259" key="7">
    <source>
        <dbReference type="Pfam" id="PF01058"/>
    </source>
</evidence>
<dbReference type="InterPro" id="IPR006137">
    <property type="entry name" value="NADH_UbQ_OxRdtase-like_20kDa"/>
</dbReference>
<dbReference type="PANTHER" id="PTHR42989">
    <property type="entry name" value="HYDROGENASE-4 COMPONENT I"/>
    <property type="match status" value="1"/>
</dbReference>
<dbReference type="InterPro" id="IPR052375">
    <property type="entry name" value="Complex_I_20kDa-like"/>
</dbReference>
<accession>B1ZSE5</accession>
<keyword evidence="5" id="KW-0408">Iron</keyword>
<sequence length="279" mass="30311">MFETLRQSLNVGVATTAYPATPPEVSTRARGRPEIDWPAWQDARPAAAICPTGAINCRDEAGVRTAELDLGKCIFCGLCADVDRAIRMTNQCELAVRTRERLRSTARYELRPDGTQARMIEAPQISETGEKTEALGRELQNRIHSLLGRSLHIREVDAGSCNGCEVEINALSGPIYDLERFGIHLVASPRHADMLLVTGPVTRNMELALRKTYDATPEPRLVVAVGACGCSGGMFGRNYATCGSVDSVLPVDVYIPGCPPNPFALLHGILLAVGRLEKR</sequence>
<evidence type="ECO:0000256" key="1">
    <source>
        <dbReference type="ARBA" id="ARBA00001966"/>
    </source>
</evidence>
<keyword evidence="6" id="KW-0411">Iron-sulfur</keyword>
<dbReference type="Gene3D" id="3.40.50.12280">
    <property type="match status" value="1"/>
</dbReference>
<evidence type="ECO:0000256" key="3">
    <source>
        <dbReference type="ARBA" id="ARBA00022485"/>
    </source>
</evidence>
<dbReference type="eggNOG" id="COG1143">
    <property type="taxonomic scope" value="Bacteria"/>
</dbReference>
<keyword evidence="8" id="KW-0830">Ubiquinone</keyword>
<dbReference type="KEGG" id="ote:Oter_2465"/>
<dbReference type="SUPFAM" id="SSF54862">
    <property type="entry name" value="4Fe-4S ferredoxins"/>
    <property type="match status" value="1"/>
</dbReference>
<dbReference type="GO" id="GO:0051539">
    <property type="term" value="F:4 iron, 4 sulfur cluster binding"/>
    <property type="evidence" value="ECO:0007669"/>
    <property type="project" value="UniProtKB-KW"/>
</dbReference>
<dbReference type="STRING" id="452637.Oter_2465"/>
<dbReference type="RefSeq" id="WP_012375282.1">
    <property type="nucleotide sequence ID" value="NC_010571.1"/>
</dbReference>
<dbReference type="NCBIfam" id="NF005012">
    <property type="entry name" value="PRK06411.1"/>
    <property type="match status" value="1"/>
</dbReference>
<dbReference type="SUPFAM" id="SSF56770">
    <property type="entry name" value="HydA/Nqo6-like"/>
    <property type="match status" value="1"/>
</dbReference>
<comment type="similarity">
    <text evidence="2">Belongs to the complex I 20 kDa subunit family.</text>
</comment>
<evidence type="ECO:0000256" key="5">
    <source>
        <dbReference type="ARBA" id="ARBA00023004"/>
    </source>
</evidence>
<evidence type="ECO:0000256" key="6">
    <source>
        <dbReference type="ARBA" id="ARBA00023014"/>
    </source>
</evidence>
<dbReference type="EMBL" id="CP001032">
    <property type="protein sequence ID" value="ACB75747.1"/>
    <property type="molecule type" value="Genomic_DNA"/>
</dbReference>
<dbReference type="HOGENOM" id="CLU_055737_5_1_0"/>
<keyword evidence="3" id="KW-0004">4Fe-4S</keyword>
<dbReference type="Pfam" id="PF01058">
    <property type="entry name" value="Oxidored_q6"/>
    <property type="match status" value="1"/>
</dbReference>
<dbReference type="OrthoDB" id="9786737at2"/>
<proteinExistence type="inferred from homology"/>
<organism evidence="8 9">
    <name type="scientific">Opitutus terrae (strain DSM 11246 / JCM 15787 / PB90-1)</name>
    <dbReference type="NCBI Taxonomy" id="452637"/>
    <lineage>
        <taxon>Bacteria</taxon>
        <taxon>Pseudomonadati</taxon>
        <taxon>Verrucomicrobiota</taxon>
        <taxon>Opitutia</taxon>
        <taxon>Opitutales</taxon>
        <taxon>Opitutaceae</taxon>
        <taxon>Opitutus</taxon>
    </lineage>
</organism>
<keyword evidence="9" id="KW-1185">Reference proteome</keyword>
<comment type="cofactor">
    <cofactor evidence="1">
        <name>[4Fe-4S] cluster</name>
        <dbReference type="ChEBI" id="CHEBI:49883"/>
    </cofactor>
</comment>
<reference evidence="8 9" key="1">
    <citation type="journal article" date="2011" name="J. Bacteriol.">
        <title>Genome sequence of the verrucomicrobium Opitutus terrae PB90-1, an abundant inhabitant of rice paddy soil ecosystems.</title>
        <authorList>
            <person name="van Passel M.W."/>
            <person name="Kant R."/>
            <person name="Palva A."/>
            <person name="Copeland A."/>
            <person name="Lucas S."/>
            <person name="Lapidus A."/>
            <person name="Glavina del Rio T."/>
            <person name="Pitluck S."/>
            <person name="Goltsman E."/>
            <person name="Clum A."/>
            <person name="Sun H."/>
            <person name="Schmutz J."/>
            <person name="Larimer F.W."/>
            <person name="Land M.L."/>
            <person name="Hauser L."/>
            <person name="Kyrpides N."/>
            <person name="Mikhailova N."/>
            <person name="Richardson P.P."/>
            <person name="Janssen P.H."/>
            <person name="de Vos W.M."/>
            <person name="Smidt H."/>
        </authorList>
    </citation>
    <scope>NUCLEOTIDE SEQUENCE [LARGE SCALE GENOMIC DNA]</scope>
    <source>
        <strain evidence="9">DSM 11246 / JCM 15787 / PB90-1</strain>
    </source>
</reference>
<evidence type="ECO:0000256" key="4">
    <source>
        <dbReference type="ARBA" id="ARBA00022723"/>
    </source>
</evidence>
<dbReference type="eggNOG" id="COG3260">
    <property type="taxonomic scope" value="Bacteria"/>
</dbReference>
<dbReference type="Proteomes" id="UP000007013">
    <property type="component" value="Chromosome"/>
</dbReference>
<evidence type="ECO:0000256" key="2">
    <source>
        <dbReference type="ARBA" id="ARBA00009173"/>
    </source>
</evidence>
<protein>
    <submittedName>
        <fullName evidence="8">NADH ubiquinone oxidoreductase 20 kDa subunit</fullName>
    </submittedName>
</protein>
<evidence type="ECO:0000313" key="9">
    <source>
        <dbReference type="Proteomes" id="UP000007013"/>
    </source>
</evidence>
<evidence type="ECO:0000313" key="8">
    <source>
        <dbReference type="EMBL" id="ACB75747.1"/>
    </source>
</evidence>
<dbReference type="PANTHER" id="PTHR42989:SF1">
    <property type="entry name" value="FORMATE HYDROGENLYASE SUBUNIT 7-RELATED"/>
    <property type="match status" value="1"/>
</dbReference>
<dbReference type="GO" id="GO:0046872">
    <property type="term" value="F:metal ion binding"/>
    <property type="evidence" value="ECO:0007669"/>
    <property type="project" value="UniProtKB-KW"/>
</dbReference>
<keyword evidence="4" id="KW-0479">Metal-binding</keyword>
<name>B1ZSE5_OPITP</name>
<feature type="domain" description="NADH:ubiquinone oxidoreductase-like 20kDa subunit" evidence="7">
    <location>
        <begin position="161"/>
        <end position="270"/>
    </location>
</feature>
<dbReference type="Gene3D" id="3.30.70.20">
    <property type="match status" value="1"/>
</dbReference>
<gene>
    <name evidence="8" type="ordered locus">Oter_2465</name>
</gene>